<dbReference type="InterPro" id="IPR031640">
    <property type="entry name" value="Glu_dehyd_C"/>
</dbReference>
<dbReference type="CDD" id="cd08230">
    <property type="entry name" value="glucose_DH"/>
    <property type="match status" value="1"/>
</dbReference>
<name>A0A6J4M6R3_9ACTN</name>
<dbReference type="SUPFAM" id="SSF51735">
    <property type="entry name" value="NAD(P)-binding Rossmann-fold domains"/>
    <property type="match status" value="1"/>
</dbReference>
<dbReference type="GO" id="GO:0046872">
    <property type="term" value="F:metal ion binding"/>
    <property type="evidence" value="ECO:0007669"/>
    <property type="project" value="UniProtKB-KW"/>
</dbReference>
<dbReference type="InterPro" id="IPR011032">
    <property type="entry name" value="GroES-like_sf"/>
</dbReference>
<evidence type="ECO:0000313" key="7">
    <source>
        <dbReference type="EMBL" id="CAA9351383.1"/>
    </source>
</evidence>
<evidence type="ECO:0000259" key="5">
    <source>
        <dbReference type="Pfam" id="PF08240"/>
    </source>
</evidence>
<dbReference type="EC" id="1.1.1.47" evidence="7"/>
<dbReference type="PANTHER" id="PTHR43189:SF2">
    <property type="entry name" value="GLUCOSE 1-DEHYDROGENASE"/>
    <property type="match status" value="1"/>
</dbReference>
<keyword evidence="2" id="KW-0479">Metal-binding</keyword>
<keyword evidence="3" id="KW-0862">Zinc</keyword>
<protein>
    <submittedName>
        <fullName evidence="7">Glucose 1-dehydrogenase</fullName>
        <ecNumber evidence="7">1.1.1.47</ecNumber>
    </submittedName>
</protein>
<dbReference type="Gene3D" id="3.90.180.10">
    <property type="entry name" value="Medium-chain alcohol dehydrogenases, catalytic domain"/>
    <property type="match status" value="1"/>
</dbReference>
<dbReference type="AlphaFoldDB" id="A0A6J4M6R3"/>
<sequence>MRALTVVPGTPGTLTLSDVGEPLPAEGDVLVGVAAVGICGTDVEIVDGLYGEPPAGRERLVLGHESLGRVRDSPEGCGVAPGDLVVCMVRCPDPVPCANCAAGQWDMCRNGRYTEHGIKGIDGFMRERYRTAPDRLVKVDADLGIAGVLLEPASIVAKAWAGIDYFSRRSAYRPRSALITGAGPVGLLAALLGVQRGLEVHVIDIVEEGPKPELVTGLGATYHSQRVEELALAPDVIVECTGVPAVVLAAVAHTAVDGITCLTGVSTPGPRDPVDLGGLNREIVLQNDVVFGSVNANRGHYESAAEALRRADRDWLDRLISRRVPLTQYARAFDRDQHDVKVVLEMADPGP</sequence>
<evidence type="ECO:0000256" key="1">
    <source>
        <dbReference type="ARBA" id="ARBA00001947"/>
    </source>
</evidence>
<feature type="domain" description="Glucose dehydrogenase C-terminal" evidence="6">
    <location>
        <begin position="146"/>
        <end position="346"/>
    </location>
</feature>
<evidence type="ECO:0000256" key="2">
    <source>
        <dbReference type="ARBA" id="ARBA00022723"/>
    </source>
</evidence>
<dbReference type="PANTHER" id="PTHR43189">
    <property type="entry name" value="ZINC-TYPE ALCOHOL DEHYDROGENASE-LIKE PROTEIN C1198.01-RELATED"/>
    <property type="match status" value="1"/>
</dbReference>
<evidence type="ECO:0000256" key="3">
    <source>
        <dbReference type="ARBA" id="ARBA00022833"/>
    </source>
</evidence>
<comment type="cofactor">
    <cofactor evidence="1">
        <name>Zn(2+)</name>
        <dbReference type="ChEBI" id="CHEBI:29105"/>
    </cofactor>
</comment>
<feature type="domain" description="Alcohol dehydrogenase-like N-terminal" evidence="5">
    <location>
        <begin position="26"/>
        <end position="139"/>
    </location>
</feature>
<dbReference type="SUPFAM" id="SSF50129">
    <property type="entry name" value="GroES-like"/>
    <property type="match status" value="1"/>
</dbReference>
<organism evidence="7">
    <name type="scientific">uncultured Nocardioidaceae bacterium</name>
    <dbReference type="NCBI Taxonomy" id="253824"/>
    <lineage>
        <taxon>Bacteria</taxon>
        <taxon>Bacillati</taxon>
        <taxon>Actinomycetota</taxon>
        <taxon>Actinomycetes</taxon>
        <taxon>Propionibacteriales</taxon>
        <taxon>Nocardioidaceae</taxon>
        <taxon>environmental samples</taxon>
    </lineage>
</organism>
<evidence type="ECO:0000256" key="4">
    <source>
        <dbReference type="ARBA" id="ARBA00023002"/>
    </source>
</evidence>
<proteinExistence type="predicted"/>
<dbReference type="InterPro" id="IPR013154">
    <property type="entry name" value="ADH-like_N"/>
</dbReference>
<dbReference type="EMBL" id="CADCUI010000038">
    <property type="protein sequence ID" value="CAA9351383.1"/>
    <property type="molecule type" value="Genomic_DNA"/>
</dbReference>
<gene>
    <name evidence="7" type="ORF">AVDCRST_MAG34-1783</name>
</gene>
<evidence type="ECO:0000259" key="6">
    <source>
        <dbReference type="Pfam" id="PF16912"/>
    </source>
</evidence>
<accession>A0A6J4M6R3</accession>
<reference evidence="7" key="1">
    <citation type="submission" date="2020-02" db="EMBL/GenBank/DDBJ databases">
        <authorList>
            <person name="Meier V. D."/>
        </authorList>
    </citation>
    <scope>NUCLEOTIDE SEQUENCE</scope>
    <source>
        <strain evidence="7">AVDCRST_MAG34</strain>
    </source>
</reference>
<dbReference type="Pfam" id="PF16912">
    <property type="entry name" value="Glu_dehyd_C"/>
    <property type="match status" value="1"/>
</dbReference>
<dbReference type="GO" id="GO:0047936">
    <property type="term" value="F:glucose 1-dehydrogenase [NAD(P)+] activity"/>
    <property type="evidence" value="ECO:0007669"/>
    <property type="project" value="UniProtKB-EC"/>
</dbReference>
<keyword evidence="4 7" id="KW-0560">Oxidoreductase</keyword>
<dbReference type="InterPro" id="IPR036291">
    <property type="entry name" value="NAD(P)-bd_dom_sf"/>
</dbReference>
<dbReference type="Pfam" id="PF08240">
    <property type="entry name" value="ADH_N"/>
    <property type="match status" value="1"/>
</dbReference>
<dbReference type="Gene3D" id="3.40.50.720">
    <property type="entry name" value="NAD(P)-binding Rossmann-like Domain"/>
    <property type="match status" value="1"/>
</dbReference>